<dbReference type="Gene3D" id="3.90.550.40">
    <property type="match status" value="1"/>
</dbReference>
<sequence>MRIALCIHVFDTVDFDVYFNHMFLAANWGKKYDLVFVGKKGLQAAQARNRIIDKCLEERCTHAFFLDGDHLVTERSLDYLVECADEAMVSGLICKKGESYQQVAWEVREVEGRENFFQVTLPLDGQVYEVHTCAFGCTLINLEKIRKLKKPYFRDTCLDGVNIRSDINLCKAFREIGEKMFVDTRVLVGHVGQRRIVYPQNAEYYNQIRGVELDQMLLRHGQVGDYFDSRRISP</sequence>
<gene>
    <name evidence="1" type="ORF">LCGC14_0856200</name>
</gene>
<comment type="caution">
    <text evidence="1">The sequence shown here is derived from an EMBL/GenBank/DDBJ whole genome shotgun (WGS) entry which is preliminary data.</text>
</comment>
<protein>
    <recommendedName>
        <fullName evidence="2">Glycosyltransferase 2-like domain-containing protein</fullName>
    </recommendedName>
</protein>
<evidence type="ECO:0008006" key="2">
    <source>
        <dbReference type="Google" id="ProtNLM"/>
    </source>
</evidence>
<reference evidence="1" key="1">
    <citation type="journal article" date="2015" name="Nature">
        <title>Complex archaea that bridge the gap between prokaryotes and eukaryotes.</title>
        <authorList>
            <person name="Spang A."/>
            <person name="Saw J.H."/>
            <person name="Jorgensen S.L."/>
            <person name="Zaremba-Niedzwiedzka K."/>
            <person name="Martijn J."/>
            <person name="Lind A.E."/>
            <person name="van Eijk R."/>
            <person name="Schleper C."/>
            <person name="Guy L."/>
            <person name="Ettema T.J."/>
        </authorList>
    </citation>
    <scope>NUCLEOTIDE SEQUENCE</scope>
</reference>
<accession>A0A0F9P8W0</accession>
<dbReference type="EMBL" id="LAZR01002577">
    <property type="protein sequence ID" value="KKN28265.1"/>
    <property type="molecule type" value="Genomic_DNA"/>
</dbReference>
<name>A0A0F9P8W0_9ZZZZ</name>
<dbReference type="AlphaFoldDB" id="A0A0F9P8W0"/>
<dbReference type="SUPFAM" id="SSF53448">
    <property type="entry name" value="Nucleotide-diphospho-sugar transferases"/>
    <property type="match status" value="1"/>
</dbReference>
<organism evidence="1">
    <name type="scientific">marine sediment metagenome</name>
    <dbReference type="NCBI Taxonomy" id="412755"/>
    <lineage>
        <taxon>unclassified sequences</taxon>
        <taxon>metagenomes</taxon>
        <taxon>ecological metagenomes</taxon>
    </lineage>
</organism>
<evidence type="ECO:0000313" key="1">
    <source>
        <dbReference type="EMBL" id="KKN28265.1"/>
    </source>
</evidence>
<proteinExistence type="predicted"/>
<dbReference type="InterPro" id="IPR029044">
    <property type="entry name" value="Nucleotide-diphossugar_trans"/>
</dbReference>